<dbReference type="Proteomes" id="UP000032142">
    <property type="component" value="Unassembled WGS sequence"/>
</dbReference>
<accession>A0A0B0MNB3</accession>
<comment type="caution">
    <text evidence="1">The sequence shown here is derived from an EMBL/GenBank/DDBJ whole genome shotgun (WGS) entry which is preliminary data.</text>
</comment>
<gene>
    <name evidence="1" type="ORF">F383_22159</name>
</gene>
<keyword evidence="2" id="KW-1185">Reference proteome</keyword>
<evidence type="ECO:0000313" key="2">
    <source>
        <dbReference type="Proteomes" id="UP000032142"/>
    </source>
</evidence>
<reference evidence="2" key="1">
    <citation type="submission" date="2014-09" db="EMBL/GenBank/DDBJ databases">
        <authorList>
            <person name="Mudge J."/>
            <person name="Ramaraj T."/>
            <person name="Lindquist I.E."/>
            <person name="Bharti A.K."/>
            <person name="Sundararajan A."/>
            <person name="Cameron C.T."/>
            <person name="Woodward J.E."/>
            <person name="May G.D."/>
            <person name="Brubaker C."/>
            <person name="Broadhvest J."/>
            <person name="Wilkins T.A."/>
        </authorList>
    </citation>
    <scope>NUCLEOTIDE SEQUENCE</scope>
    <source>
        <strain evidence="2">cv. AKA8401</strain>
    </source>
</reference>
<protein>
    <submittedName>
        <fullName evidence="1">Uncharacterized protein</fullName>
    </submittedName>
</protein>
<evidence type="ECO:0000313" key="1">
    <source>
        <dbReference type="EMBL" id="KHG01827.1"/>
    </source>
</evidence>
<dbReference type="AlphaFoldDB" id="A0A0B0MNB3"/>
<proteinExistence type="predicted"/>
<sequence length="81" mass="9176">MRWELNQHGLIPTKGKGLRIQTLTHMFHKFIRFNMFLDENSNILSNLSSSEISTMPSFVLSLVFPMVTSEALKQAPCSSSC</sequence>
<name>A0A0B0MNB3_GOSAR</name>
<dbReference type="EMBL" id="JRRC01218550">
    <property type="protein sequence ID" value="KHG01827.1"/>
    <property type="molecule type" value="Genomic_DNA"/>
</dbReference>
<organism evidence="1 2">
    <name type="scientific">Gossypium arboreum</name>
    <name type="common">Tree cotton</name>
    <name type="synonym">Gossypium nanking</name>
    <dbReference type="NCBI Taxonomy" id="29729"/>
    <lineage>
        <taxon>Eukaryota</taxon>
        <taxon>Viridiplantae</taxon>
        <taxon>Streptophyta</taxon>
        <taxon>Embryophyta</taxon>
        <taxon>Tracheophyta</taxon>
        <taxon>Spermatophyta</taxon>
        <taxon>Magnoliopsida</taxon>
        <taxon>eudicotyledons</taxon>
        <taxon>Gunneridae</taxon>
        <taxon>Pentapetalae</taxon>
        <taxon>rosids</taxon>
        <taxon>malvids</taxon>
        <taxon>Malvales</taxon>
        <taxon>Malvaceae</taxon>
        <taxon>Malvoideae</taxon>
        <taxon>Gossypium</taxon>
    </lineage>
</organism>